<accession>A0A2N5H6F8</accession>
<proteinExistence type="inferred from homology"/>
<dbReference type="SUPFAM" id="SSF53448">
    <property type="entry name" value="Nucleotide-diphospho-sugar transferases"/>
    <property type="match status" value="1"/>
</dbReference>
<keyword evidence="4" id="KW-1185">Reference proteome</keyword>
<evidence type="ECO:0000256" key="1">
    <source>
        <dbReference type="ARBA" id="ARBA00006739"/>
    </source>
</evidence>
<dbReference type="Pfam" id="PF00535">
    <property type="entry name" value="Glycos_transf_2"/>
    <property type="match status" value="1"/>
</dbReference>
<dbReference type="PANTHER" id="PTHR22916:SF3">
    <property type="entry name" value="UDP-GLCNAC:BETAGAL BETA-1,3-N-ACETYLGLUCOSAMINYLTRANSFERASE-LIKE PROTEIN 1"/>
    <property type="match status" value="1"/>
</dbReference>
<dbReference type="InterPro" id="IPR001173">
    <property type="entry name" value="Glyco_trans_2-like"/>
</dbReference>
<reference evidence="3 4" key="1">
    <citation type="submission" date="2017-11" db="EMBL/GenBank/DDBJ databases">
        <title>Comparitive Functional Genomics of Dry Heat Resistant strains isolated from the Viking Spacecraft.</title>
        <authorList>
            <person name="Seuylemezian A."/>
            <person name="Cooper K."/>
            <person name="Vaishampayan P."/>
        </authorList>
    </citation>
    <scope>NUCLEOTIDE SEQUENCE [LARGE SCALE GENOMIC DNA]</scope>
    <source>
        <strain evidence="3 4">V32-6</strain>
    </source>
</reference>
<evidence type="ECO:0000313" key="4">
    <source>
        <dbReference type="Proteomes" id="UP000234950"/>
    </source>
</evidence>
<sequence length="323" mass="37560">MSLVKNLLVSISCTTYNHEDYVTDAIESFLMQKTNFDFEILIHDDASTDGTSSIIKEFEEKYPDIIKPIYQTENQHLKGIKASGINVKRAKGKYLAVCEGDDYWTDPYKLQKQVDYMESHPECSLCVHAGYVVSASNKEIQRYSRPNKINKIYTAEEIIEFGGGLFLTNSMLYRTELDRNRPGFFEKAPVGDYPLAINLALQGTVYYMDELMSAYRVGDSGSWTVSSFSTIDNKIKHFDQISIMLNRINQYTNLQYQHVITRTKKRIQFYLLVEQEKFKEALKEEFKFIYSEFGYKDRARMFLQGYFPGILMSLITIKRKLNL</sequence>
<name>A0A2N5H6F8_9BACI</name>
<dbReference type="OrthoDB" id="199095at2"/>
<protein>
    <submittedName>
        <fullName evidence="3">Glycosyl transferase family 2</fullName>
    </submittedName>
</protein>
<evidence type="ECO:0000313" key="3">
    <source>
        <dbReference type="EMBL" id="PLS01110.1"/>
    </source>
</evidence>
<comment type="similarity">
    <text evidence="1">Belongs to the glycosyltransferase 2 family.</text>
</comment>
<dbReference type="InterPro" id="IPR029044">
    <property type="entry name" value="Nucleotide-diphossugar_trans"/>
</dbReference>
<keyword evidence="3" id="KW-0808">Transferase</keyword>
<dbReference type="Gene3D" id="3.90.550.10">
    <property type="entry name" value="Spore Coat Polysaccharide Biosynthesis Protein SpsA, Chain A"/>
    <property type="match status" value="1"/>
</dbReference>
<comment type="caution">
    <text evidence="3">The sequence shown here is derived from an EMBL/GenBank/DDBJ whole genome shotgun (WGS) entry which is preliminary data.</text>
</comment>
<dbReference type="AlphaFoldDB" id="A0A2N5H6F8"/>
<dbReference type="EMBL" id="PGVE01000107">
    <property type="protein sequence ID" value="PLS01110.1"/>
    <property type="molecule type" value="Genomic_DNA"/>
</dbReference>
<evidence type="ECO:0000259" key="2">
    <source>
        <dbReference type="Pfam" id="PF00535"/>
    </source>
</evidence>
<organism evidence="3 4">
    <name type="scientific">Neobacillus cucumis</name>
    <dbReference type="NCBI Taxonomy" id="1740721"/>
    <lineage>
        <taxon>Bacteria</taxon>
        <taxon>Bacillati</taxon>
        <taxon>Bacillota</taxon>
        <taxon>Bacilli</taxon>
        <taxon>Bacillales</taxon>
        <taxon>Bacillaceae</taxon>
        <taxon>Neobacillus</taxon>
    </lineage>
</organism>
<dbReference type="Proteomes" id="UP000234950">
    <property type="component" value="Unassembled WGS sequence"/>
</dbReference>
<gene>
    <name evidence="3" type="ORF">CVD27_27400</name>
</gene>
<feature type="domain" description="Glycosyltransferase 2-like" evidence="2">
    <location>
        <begin position="13"/>
        <end position="158"/>
    </location>
</feature>
<dbReference type="GO" id="GO:0016758">
    <property type="term" value="F:hexosyltransferase activity"/>
    <property type="evidence" value="ECO:0007669"/>
    <property type="project" value="UniProtKB-ARBA"/>
</dbReference>
<dbReference type="PANTHER" id="PTHR22916">
    <property type="entry name" value="GLYCOSYLTRANSFERASE"/>
    <property type="match status" value="1"/>
</dbReference>